<keyword evidence="4" id="KW-1185">Reference proteome</keyword>
<dbReference type="AlphaFoldDB" id="A0A848DPB3"/>
<dbReference type="SUPFAM" id="SSF51735">
    <property type="entry name" value="NAD(P)-binding Rossmann-fold domains"/>
    <property type="match status" value="1"/>
</dbReference>
<dbReference type="InterPro" id="IPR051397">
    <property type="entry name" value="Zn-ADH-like_protein"/>
</dbReference>
<proteinExistence type="predicted"/>
<gene>
    <name evidence="3" type="ORF">HF519_23995</name>
</gene>
<dbReference type="GO" id="GO:0016491">
    <property type="term" value="F:oxidoreductase activity"/>
    <property type="evidence" value="ECO:0007669"/>
    <property type="project" value="InterPro"/>
</dbReference>
<evidence type="ECO:0000256" key="1">
    <source>
        <dbReference type="SAM" id="MobiDB-lite"/>
    </source>
</evidence>
<dbReference type="EMBL" id="JAAXKZ010000119">
    <property type="protein sequence ID" value="NMH94578.1"/>
    <property type="molecule type" value="Genomic_DNA"/>
</dbReference>
<feature type="region of interest" description="Disordered" evidence="1">
    <location>
        <begin position="1"/>
        <end position="26"/>
    </location>
</feature>
<dbReference type="SMART" id="SM00829">
    <property type="entry name" value="PKS_ER"/>
    <property type="match status" value="1"/>
</dbReference>
<dbReference type="Pfam" id="PF08240">
    <property type="entry name" value="ADH_N"/>
    <property type="match status" value="1"/>
</dbReference>
<organism evidence="3 4">
    <name type="scientific">Pseudonocardia bannensis</name>
    <dbReference type="NCBI Taxonomy" id="630973"/>
    <lineage>
        <taxon>Bacteria</taxon>
        <taxon>Bacillati</taxon>
        <taxon>Actinomycetota</taxon>
        <taxon>Actinomycetes</taxon>
        <taxon>Pseudonocardiales</taxon>
        <taxon>Pseudonocardiaceae</taxon>
        <taxon>Pseudonocardia</taxon>
    </lineage>
</organism>
<protein>
    <submittedName>
        <fullName evidence="3">NADPH:quinone oxidoreductase family protein</fullName>
    </submittedName>
</protein>
<dbReference type="InterPro" id="IPR020843">
    <property type="entry name" value="ER"/>
</dbReference>
<evidence type="ECO:0000313" key="4">
    <source>
        <dbReference type="Proteomes" id="UP000586918"/>
    </source>
</evidence>
<dbReference type="Gene3D" id="3.40.50.720">
    <property type="entry name" value="NAD(P)-binding Rossmann-like Domain"/>
    <property type="match status" value="1"/>
</dbReference>
<feature type="compositionally biased region" description="Basic and acidic residues" evidence="1">
    <location>
        <begin position="15"/>
        <end position="26"/>
    </location>
</feature>
<evidence type="ECO:0000313" key="3">
    <source>
        <dbReference type="EMBL" id="NMH94578.1"/>
    </source>
</evidence>
<dbReference type="RefSeq" id="WP_169415261.1">
    <property type="nucleotide sequence ID" value="NZ_JAAXKZ010000119.1"/>
</dbReference>
<dbReference type="SUPFAM" id="SSF50129">
    <property type="entry name" value="GroES-like"/>
    <property type="match status" value="1"/>
</dbReference>
<dbReference type="CDD" id="cd08241">
    <property type="entry name" value="QOR1"/>
    <property type="match status" value="1"/>
</dbReference>
<name>A0A848DPB3_9PSEU</name>
<accession>A0A848DPB3</accession>
<dbReference type="InterPro" id="IPR011032">
    <property type="entry name" value="GroES-like_sf"/>
</dbReference>
<dbReference type="Gene3D" id="3.90.180.10">
    <property type="entry name" value="Medium-chain alcohol dehydrogenases, catalytic domain"/>
    <property type="match status" value="1"/>
</dbReference>
<evidence type="ECO:0000259" key="2">
    <source>
        <dbReference type="SMART" id="SM00829"/>
    </source>
</evidence>
<comment type="caution">
    <text evidence="3">The sequence shown here is derived from an EMBL/GenBank/DDBJ whole genome shotgun (WGS) entry which is preliminary data.</text>
</comment>
<dbReference type="Pfam" id="PF00107">
    <property type="entry name" value="ADH_zinc_N"/>
    <property type="match status" value="1"/>
</dbReference>
<dbReference type="InterPro" id="IPR013149">
    <property type="entry name" value="ADH-like_C"/>
</dbReference>
<reference evidence="3 4" key="1">
    <citation type="submission" date="2020-04" db="EMBL/GenBank/DDBJ databases">
        <authorList>
            <person name="Klaysubun C."/>
            <person name="Duangmal K."/>
            <person name="Lipun K."/>
        </authorList>
    </citation>
    <scope>NUCLEOTIDE SEQUENCE [LARGE SCALE GENOMIC DNA]</scope>
    <source>
        <strain evidence="3 4">DSM 45300</strain>
    </source>
</reference>
<feature type="domain" description="Enoyl reductase (ER)" evidence="2">
    <location>
        <begin position="10"/>
        <end position="327"/>
    </location>
</feature>
<dbReference type="Proteomes" id="UP000586918">
    <property type="component" value="Unassembled WGS sequence"/>
</dbReference>
<dbReference type="InterPro" id="IPR013154">
    <property type="entry name" value="ADH-like_N"/>
</dbReference>
<dbReference type="PANTHER" id="PTHR43677">
    <property type="entry name" value="SHORT-CHAIN DEHYDROGENASE/REDUCTASE"/>
    <property type="match status" value="1"/>
</dbReference>
<dbReference type="PANTHER" id="PTHR43677:SF4">
    <property type="entry name" value="QUINONE OXIDOREDUCTASE-LIKE PROTEIN 2"/>
    <property type="match status" value="1"/>
</dbReference>
<dbReference type="InterPro" id="IPR036291">
    <property type="entry name" value="NAD(P)-bd_dom_sf"/>
</dbReference>
<sequence>MRAVTVHEFGNLDKAGVEEREDPRPGEGEVLVEVRAAPVNYVDLVTFRGEYQFKPTLPYVPGKGPSGVVRAVGVGVHGLAPGDRVLAMAEYGGYAELVAVDHRQVYRLPDALSFVDAASMSLGFDTAWMALRDRARIRPGETVLVLGATGAVGLAAVQLARAMGARLVLAGVSRPERFAAAAAAGAHAMVDLSRPDLRNAVREQVLAATDGQGVDVVIDPLGGDPFDGAVRSLTWRGRLVVIGFAAGRIPVLKANYPLLKNIEISGLQISDYRKRLPELVAECYREVFAFYEQGLVTAPPSTAVPLTEWKTAFRTVAEGGATSRQVLLPTA</sequence>